<dbReference type="InterPro" id="IPR000649">
    <property type="entry name" value="IF-2B-related"/>
</dbReference>
<dbReference type="FunFam" id="1.20.120.420:FF:000003">
    <property type="entry name" value="Methylthioribose-1-phosphate isomerase"/>
    <property type="match status" value="1"/>
</dbReference>
<feature type="binding site" evidence="3">
    <location>
        <begin position="60"/>
        <end position="62"/>
    </location>
    <ligand>
        <name>substrate</name>
    </ligand>
</feature>
<dbReference type="NCBIfam" id="NF004326">
    <property type="entry name" value="PRK05720.1"/>
    <property type="match status" value="1"/>
</dbReference>
<comment type="caution">
    <text evidence="4">The sequence shown here is derived from an EMBL/GenBank/DDBJ whole genome shotgun (WGS) entry which is preliminary data.</text>
</comment>
<dbReference type="EMBL" id="LPVJ01000020">
    <property type="protein sequence ID" value="KUO96241.1"/>
    <property type="molecule type" value="Genomic_DNA"/>
</dbReference>
<dbReference type="GO" id="GO:0046523">
    <property type="term" value="F:S-methyl-5-thioribose-1-phosphate isomerase activity"/>
    <property type="evidence" value="ECO:0007669"/>
    <property type="project" value="UniProtKB-UniRule"/>
</dbReference>
<proteinExistence type="inferred from homology"/>
<reference evidence="4 5" key="1">
    <citation type="submission" date="2015-12" db="EMBL/GenBank/DDBJ databases">
        <title>Draft genome sequence of Acidibacillus ferrooxidans ITV001, isolated from a chalcopyrite acid mine drainage site in Brazil.</title>
        <authorList>
            <person name="Dall'Agnol H."/>
            <person name="Nancucheo I."/>
            <person name="Johnson B."/>
            <person name="Oliveira R."/>
            <person name="Leite L."/>
            <person name="Pylro V."/>
            <person name="Nunes G.L."/>
            <person name="Tzotzos G."/>
            <person name="Fernandes G.R."/>
            <person name="Dutra J."/>
            <person name="Orellana S.C."/>
            <person name="Oliveira G."/>
        </authorList>
    </citation>
    <scope>NUCLEOTIDE SEQUENCE [LARGE SCALE GENOMIC DNA]</scope>
    <source>
        <strain evidence="5">ITV01</strain>
    </source>
</reference>
<feature type="binding site" evidence="3">
    <location>
        <begin position="263"/>
        <end position="264"/>
    </location>
    <ligand>
        <name>substrate</name>
    </ligand>
</feature>
<organism evidence="4 5">
    <name type="scientific">Ferroacidibacillus organovorans</name>
    <dbReference type="NCBI Taxonomy" id="1765683"/>
    <lineage>
        <taxon>Bacteria</taxon>
        <taxon>Bacillati</taxon>
        <taxon>Bacillota</taxon>
        <taxon>Bacilli</taxon>
        <taxon>Bacillales</taxon>
        <taxon>Alicyclobacillaceae</taxon>
        <taxon>Ferroacidibacillus</taxon>
    </lineage>
</organism>
<dbReference type="SUPFAM" id="SSF100950">
    <property type="entry name" value="NagB/RpiA/CoA transferase-like"/>
    <property type="match status" value="1"/>
</dbReference>
<dbReference type="InterPro" id="IPR042529">
    <property type="entry name" value="IF_2B-like_C"/>
</dbReference>
<comment type="catalytic activity">
    <reaction evidence="2 3">
        <text>5-(methylsulfanyl)-alpha-D-ribose 1-phosphate = 5-(methylsulfanyl)-D-ribulose 1-phosphate</text>
        <dbReference type="Rhea" id="RHEA:19989"/>
        <dbReference type="ChEBI" id="CHEBI:58533"/>
        <dbReference type="ChEBI" id="CHEBI:58548"/>
        <dbReference type="EC" id="5.3.1.23"/>
    </reaction>
</comment>
<dbReference type="UniPathway" id="UPA00904">
    <property type="reaction ID" value="UER00874"/>
</dbReference>
<feature type="active site" description="Proton donor" evidence="3">
    <location>
        <position position="253"/>
    </location>
</feature>
<dbReference type="Proteomes" id="UP000053557">
    <property type="component" value="Unassembled WGS sequence"/>
</dbReference>
<keyword evidence="1 3" id="KW-0413">Isomerase</keyword>
<feature type="binding site" evidence="3">
    <location>
        <position position="212"/>
    </location>
    <ligand>
        <name>substrate</name>
    </ligand>
</feature>
<dbReference type="Pfam" id="PF01008">
    <property type="entry name" value="IF-2B"/>
    <property type="match status" value="1"/>
</dbReference>
<comment type="function">
    <text evidence="3">Catalyzes the interconversion of methylthioribose-1-phosphate (MTR-1-P) into methylthioribulose-1-phosphate (MTRu-1-P).</text>
</comment>
<keyword evidence="3" id="KW-0486">Methionine biosynthesis</keyword>
<dbReference type="InterPro" id="IPR027363">
    <property type="entry name" value="M1Pi_N"/>
</dbReference>
<dbReference type="NCBIfam" id="TIGR00524">
    <property type="entry name" value="eIF-2B_rel"/>
    <property type="match status" value="1"/>
</dbReference>
<dbReference type="FunFam" id="3.40.50.10470:FF:000006">
    <property type="entry name" value="Methylthioribose-1-phosphate isomerase"/>
    <property type="match status" value="1"/>
</dbReference>
<dbReference type="Gene3D" id="3.40.50.10470">
    <property type="entry name" value="Translation initiation factor eif-2b, domain 2"/>
    <property type="match status" value="1"/>
</dbReference>
<dbReference type="InterPro" id="IPR011559">
    <property type="entry name" value="Initiation_fac_2B_a/b/d"/>
</dbReference>
<feature type="binding site" evidence="3">
    <location>
        <position position="103"/>
    </location>
    <ligand>
        <name>substrate</name>
    </ligand>
</feature>
<dbReference type="EC" id="5.3.1.23" evidence="3"/>
<dbReference type="GO" id="GO:0019509">
    <property type="term" value="P:L-methionine salvage from methylthioadenosine"/>
    <property type="evidence" value="ECO:0007669"/>
    <property type="project" value="UniProtKB-UniRule"/>
</dbReference>
<comment type="similarity">
    <text evidence="3">Belongs to the EIF-2B alpha/beta/delta subunits family. MtnA subfamily.</text>
</comment>
<comment type="pathway">
    <text evidence="3">Amino-acid biosynthesis; L-methionine biosynthesis via salvage pathway; L-methionine from S-methyl-5-thio-alpha-D-ribose 1-phosphate: step 1/6.</text>
</comment>
<accession>A0A117SY19</accession>
<sequence length="356" mass="38734">MIEIRYHDAEGFFMHDVRPVELREAEVRMIDQRQLPEKLVYVDAKDARETAEAIRAMVVRGAPAIALAGAFGFYLEASRHISESADKLEEVLVKAHALLLASRPTAVNLSFALTRMMNTFHTLALREVRVDEIVRGLRAEALALQAEDEVACRQIGEHLLTLYEEGMGVLTHCNTGGLATSRYGTALAGFYLAKERGMALRVYADETRPYLQGSRLTAWELQQAGVDVTVICDNMAAAVMAQGLARAVVVGADRIAANGDTANKIGTMGLAILARHFGIPFYVAAPVSTIDPRTPTGAEIPIETRPEDELTVIRGARIAPVGVAAYNPAFDVTPSDLITAIITEIGIYRAPYAFSH</sequence>
<evidence type="ECO:0000313" key="5">
    <source>
        <dbReference type="Proteomes" id="UP000053557"/>
    </source>
</evidence>
<evidence type="ECO:0000256" key="2">
    <source>
        <dbReference type="ARBA" id="ARBA00052401"/>
    </source>
</evidence>
<gene>
    <name evidence="3 4" type="primary">mtnA</name>
    <name evidence="4" type="ORF">ATW55_09780</name>
</gene>
<dbReference type="InterPro" id="IPR037171">
    <property type="entry name" value="NagB/RpiA_transferase-like"/>
</dbReference>
<evidence type="ECO:0000256" key="3">
    <source>
        <dbReference type="HAMAP-Rule" id="MF_01678"/>
    </source>
</evidence>
<dbReference type="HAMAP" id="MF_01678">
    <property type="entry name" value="Salvage_MtnA"/>
    <property type="match status" value="1"/>
</dbReference>
<name>A0A117SY19_9BACL</name>
<keyword evidence="3" id="KW-0028">Amino-acid biosynthesis</keyword>
<evidence type="ECO:0000313" key="4">
    <source>
        <dbReference type="EMBL" id="KUO96241.1"/>
    </source>
</evidence>
<dbReference type="NCBIfam" id="TIGR00512">
    <property type="entry name" value="salvage_mtnA"/>
    <property type="match status" value="1"/>
</dbReference>
<keyword evidence="5" id="KW-1185">Reference proteome</keyword>
<dbReference type="AlphaFoldDB" id="A0A117SY19"/>
<feature type="site" description="Transition state stabilizer" evidence="3">
    <location>
        <position position="173"/>
    </location>
</feature>
<dbReference type="PANTHER" id="PTHR43475">
    <property type="entry name" value="METHYLTHIORIBOSE-1-PHOSPHATE ISOMERASE"/>
    <property type="match status" value="1"/>
</dbReference>
<dbReference type="InterPro" id="IPR005251">
    <property type="entry name" value="IF-M1Pi"/>
</dbReference>
<evidence type="ECO:0000256" key="1">
    <source>
        <dbReference type="ARBA" id="ARBA00023235"/>
    </source>
</evidence>
<protein>
    <recommendedName>
        <fullName evidence="3">Methylthioribose-1-phosphate isomerase</fullName>
        <shortName evidence="3">M1Pi</shortName>
        <shortName evidence="3">MTR-1-P isomerase</shortName>
        <ecNumber evidence="3">5.3.1.23</ecNumber>
    </recommendedName>
    <alternativeName>
        <fullName evidence="3">S-methyl-5-thioribose-1-phosphate isomerase</fullName>
    </alternativeName>
</protein>
<dbReference type="Gene3D" id="1.20.120.420">
    <property type="entry name" value="translation initiation factor eif-2b, domain 1"/>
    <property type="match status" value="1"/>
</dbReference>
<dbReference type="PANTHER" id="PTHR43475:SF1">
    <property type="entry name" value="METHYLTHIORIBOSE-1-PHOSPHATE ISOMERASE"/>
    <property type="match status" value="1"/>
</dbReference>